<dbReference type="PANTHER" id="PTHR46198:SF1">
    <property type="entry name" value="TYROSINE-PROTEIN PHOSPHATASE NON-RECEPTOR TYPE 5"/>
    <property type="match status" value="1"/>
</dbReference>
<evidence type="ECO:0000256" key="1">
    <source>
        <dbReference type="ARBA" id="ARBA00013064"/>
    </source>
</evidence>
<dbReference type="GO" id="GO:0004725">
    <property type="term" value="F:protein tyrosine phosphatase activity"/>
    <property type="evidence" value="ECO:0007669"/>
    <property type="project" value="UniProtKB-EC"/>
</dbReference>
<dbReference type="EC" id="3.1.3.48" evidence="1"/>
<dbReference type="Bgee" id="ENSORLG00000029761">
    <property type="expression patterns" value="Expressed in brain and 6 other cell types or tissues"/>
</dbReference>
<dbReference type="InterPro" id="IPR008356">
    <property type="entry name" value="Tyr_Pase_KIM-con"/>
</dbReference>
<protein>
    <recommendedName>
        <fullName evidence="1">protein-tyrosine-phosphatase</fullName>
        <ecNumber evidence="1">3.1.3.48</ecNumber>
    </recommendedName>
</protein>
<dbReference type="AlphaFoldDB" id="A0A3B3HI56"/>
<keyword evidence="2" id="KW-0378">Hydrolase</keyword>
<feature type="domain" description="Tyrosine-protein phosphatase" evidence="4">
    <location>
        <begin position="17"/>
        <end position="88"/>
    </location>
</feature>
<keyword evidence="6" id="KW-1185">Reference proteome</keyword>
<dbReference type="GeneTree" id="ENSGT00940000159916"/>
<sequence length="113" mass="12934">MNFVDPKEYNYPGLVRKNRYKTILPSKCNNVASLFGYGGEEQAYIATQGPTVNTVGDFWRMVWQERSPIIVMITNLDEKNEVENLLCDFLRNVWSTGRRTPSPMRALGSALSR</sequence>
<evidence type="ECO:0000259" key="4">
    <source>
        <dbReference type="PROSITE" id="PS50055"/>
    </source>
</evidence>
<proteinExistence type="predicted"/>
<dbReference type="Pfam" id="PF00102">
    <property type="entry name" value="Y_phosphatase"/>
    <property type="match status" value="1"/>
</dbReference>
<organism evidence="5 6">
    <name type="scientific">Oryzias latipes</name>
    <name type="common">Japanese rice fish</name>
    <name type="synonym">Japanese killifish</name>
    <dbReference type="NCBI Taxonomy" id="8090"/>
    <lineage>
        <taxon>Eukaryota</taxon>
        <taxon>Metazoa</taxon>
        <taxon>Chordata</taxon>
        <taxon>Craniata</taxon>
        <taxon>Vertebrata</taxon>
        <taxon>Euteleostomi</taxon>
        <taxon>Actinopterygii</taxon>
        <taxon>Neopterygii</taxon>
        <taxon>Teleostei</taxon>
        <taxon>Neoteleostei</taxon>
        <taxon>Acanthomorphata</taxon>
        <taxon>Ovalentaria</taxon>
        <taxon>Atherinomorphae</taxon>
        <taxon>Beloniformes</taxon>
        <taxon>Adrianichthyidae</taxon>
        <taxon>Oryziinae</taxon>
        <taxon>Oryzias</taxon>
    </lineage>
</organism>
<dbReference type="Gene3D" id="3.90.190.10">
    <property type="entry name" value="Protein tyrosine phosphatase superfamily"/>
    <property type="match status" value="1"/>
</dbReference>
<dbReference type="PROSITE" id="PS50055">
    <property type="entry name" value="TYR_PHOSPHATASE_PTP"/>
    <property type="match status" value="1"/>
</dbReference>
<evidence type="ECO:0000256" key="3">
    <source>
        <dbReference type="ARBA" id="ARBA00022912"/>
    </source>
</evidence>
<keyword evidence="3" id="KW-0904">Protein phosphatase</keyword>
<dbReference type="InterPro" id="IPR000242">
    <property type="entry name" value="PTP_cat"/>
</dbReference>
<dbReference type="InterPro" id="IPR029021">
    <property type="entry name" value="Prot-tyrosine_phosphatase-like"/>
</dbReference>
<evidence type="ECO:0000313" key="6">
    <source>
        <dbReference type="Proteomes" id="UP000001038"/>
    </source>
</evidence>
<dbReference type="PANTHER" id="PTHR46198">
    <property type="entry name" value="PROTEIN-TYROSINE-PHOSPHATASE"/>
    <property type="match status" value="1"/>
</dbReference>
<evidence type="ECO:0000313" key="5">
    <source>
        <dbReference type="Ensembl" id="ENSORLP00000031372.1"/>
    </source>
</evidence>
<reference evidence="5" key="3">
    <citation type="submission" date="2025-09" db="UniProtKB">
        <authorList>
            <consortium name="Ensembl"/>
        </authorList>
    </citation>
    <scope>IDENTIFICATION</scope>
    <source>
        <strain evidence="5">Hd-rR</strain>
    </source>
</reference>
<name>A0A3B3HI56_ORYLA</name>
<dbReference type="STRING" id="8090.ENSORLP00000031372"/>
<evidence type="ECO:0000256" key="2">
    <source>
        <dbReference type="ARBA" id="ARBA00022801"/>
    </source>
</evidence>
<accession>A0A3B3HI56</accession>
<dbReference type="Proteomes" id="UP000001038">
    <property type="component" value="Chromosome 6"/>
</dbReference>
<dbReference type="Ensembl" id="ENSORLT00000040919.1">
    <property type="protein sequence ID" value="ENSORLP00000031372.1"/>
    <property type="gene ID" value="ENSORLG00000029761.1"/>
</dbReference>
<reference evidence="5" key="2">
    <citation type="submission" date="2025-08" db="UniProtKB">
        <authorList>
            <consortium name="Ensembl"/>
        </authorList>
    </citation>
    <scope>IDENTIFICATION</scope>
    <source>
        <strain evidence="5">Hd-rR</strain>
    </source>
</reference>
<dbReference type="InParanoid" id="A0A3B3HI56"/>
<dbReference type="SUPFAM" id="SSF52799">
    <property type="entry name" value="(Phosphotyrosine protein) phosphatases II"/>
    <property type="match status" value="1"/>
</dbReference>
<reference evidence="5 6" key="1">
    <citation type="journal article" date="2007" name="Nature">
        <title>The medaka draft genome and insights into vertebrate genome evolution.</title>
        <authorList>
            <person name="Kasahara M."/>
            <person name="Naruse K."/>
            <person name="Sasaki S."/>
            <person name="Nakatani Y."/>
            <person name="Qu W."/>
            <person name="Ahsan B."/>
            <person name="Yamada T."/>
            <person name="Nagayasu Y."/>
            <person name="Doi K."/>
            <person name="Kasai Y."/>
            <person name="Jindo T."/>
            <person name="Kobayashi D."/>
            <person name="Shimada A."/>
            <person name="Toyoda A."/>
            <person name="Kuroki Y."/>
            <person name="Fujiyama A."/>
            <person name="Sasaki T."/>
            <person name="Shimizu A."/>
            <person name="Asakawa S."/>
            <person name="Shimizu N."/>
            <person name="Hashimoto S."/>
            <person name="Yang J."/>
            <person name="Lee Y."/>
            <person name="Matsushima K."/>
            <person name="Sugano S."/>
            <person name="Sakaizumi M."/>
            <person name="Narita T."/>
            <person name="Ohishi K."/>
            <person name="Haga S."/>
            <person name="Ohta F."/>
            <person name="Nomoto H."/>
            <person name="Nogata K."/>
            <person name="Morishita T."/>
            <person name="Endo T."/>
            <person name="Shin-I T."/>
            <person name="Takeda H."/>
            <person name="Morishita S."/>
            <person name="Kohara Y."/>
        </authorList>
    </citation>
    <scope>NUCLEOTIDE SEQUENCE [LARGE SCALE GENOMIC DNA]</scope>
    <source>
        <strain evidence="5 6">Hd-rR</strain>
    </source>
</reference>